<organism evidence="7 8">
    <name type="scientific">Piscinibacter sakaiensis</name>
    <name type="common">Ideonella sakaiensis</name>
    <dbReference type="NCBI Taxonomy" id="1547922"/>
    <lineage>
        <taxon>Bacteria</taxon>
        <taxon>Pseudomonadati</taxon>
        <taxon>Pseudomonadota</taxon>
        <taxon>Betaproteobacteria</taxon>
        <taxon>Burkholderiales</taxon>
        <taxon>Sphaerotilaceae</taxon>
        <taxon>Piscinibacter</taxon>
    </lineage>
</organism>
<comment type="similarity">
    <text evidence="1">Belongs to the CFA/CMAS family.</text>
</comment>
<keyword evidence="3 7" id="KW-0808">Transferase</keyword>
<dbReference type="PANTHER" id="PTHR43667">
    <property type="entry name" value="CYCLOPROPANE-FATTY-ACYL-PHOSPHOLIPID SYNTHASE"/>
    <property type="match status" value="1"/>
</dbReference>
<dbReference type="EMBL" id="BBYR01000006">
    <property type="protein sequence ID" value="GAP34173.1"/>
    <property type="molecule type" value="Genomic_DNA"/>
</dbReference>
<evidence type="ECO:0000313" key="8">
    <source>
        <dbReference type="Proteomes" id="UP000037660"/>
    </source>
</evidence>
<dbReference type="GO" id="GO:0008825">
    <property type="term" value="F:cyclopropane-fatty-acyl-phospholipid synthase activity"/>
    <property type="evidence" value="ECO:0007669"/>
    <property type="project" value="UniProtKB-EC"/>
</dbReference>
<dbReference type="OrthoDB" id="9782855at2"/>
<keyword evidence="8" id="KW-1185">Reference proteome</keyword>
<accession>A0A0K8NUY4</accession>
<dbReference type="InterPro" id="IPR029063">
    <property type="entry name" value="SAM-dependent_MTases_sf"/>
</dbReference>
<dbReference type="RefSeq" id="WP_054018307.1">
    <property type="nucleotide sequence ID" value="NZ_BBYR01000006.1"/>
</dbReference>
<evidence type="ECO:0000256" key="5">
    <source>
        <dbReference type="ARBA" id="ARBA00023098"/>
    </source>
</evidence>
<dbReference type="PIRSF" id="PIRSF003085">
    <property type="entry name" value="CMAS"/>
    <property type="match status" value="1"/>
</dbReference>
<dbReference type="PANTHER" id="PTHR43667:SF1">
    <property type="entry name" value="CYCLOPROPANE-FATTY-ACYL-PHOSPHOLIPID SYNTHASE"/>
    <property type="match status" value="1"/>
</dbReference>
<proteinExistence type="inferred from homology"/>
<evidence type="ECO:0000256" key="2">
    <source>
        <dbReference type="ARBA" id="ARBA00022603"/>
    </source>
</evidence>
<reference evidence="8" key="1">
    <citation type="submission" date="2015-07" db="EMBL/GenBank/DDBJ databases">
        <title>Discovery of a poly(ethylene terephthalate assimilation.</title>
        <authorList>
            <person name="Yoshida S."/>
            <person name="Hiraga K."/>
            <person name="Takehana T."/>
            <person name="Taniguchi I."/>
            <person name="Yamaji H."/>
            <person name="Maeda Y."/>
            <person name="Toyohara K."/>
            <person name="Miyamoto K."/>
            <person name="Kimura Y."/>
            <person name="Oda K."/>
        </authorList>
    </citation>
    <scope>NUCLEOTIDE SEQUENCE [LARGE SCALE GENOMIC DNA]</scope>
    <source>
        <strain evidence="8">NBRC 110686 / TISTR 2288 / 201-F6</strain>
    </source>
</reference>
<gene>
    <name evidence="7" type="ORF">ISF6_3952</name>
</gene>
<dbReference type="CDD" id="cd02440">
    <property type="entry name" value="AdoMet_MTases"/>
    <property type="match status" value="1"/>
</dbReference>
<feature type="active site" evidence="6">
    <location>
        <position position="403"/>
    </location>
</feature>
<evidence type="ECO:0000256" key="1">
    <source>
        <dbReference type="ARBA" id="ARBA00010815"/>
    </source>
</evidence>
<keyword evidence="4" id="KW-0949">S-adenosyl-L-methionine</keyword>
<dbReference type="AlphaFoldDB" id="A0A0K8NUY4"/>
<dbReference type="Proteomes" id="UP000037660">
    <property type="component" value="Unassembled WGS sequence"/>
</dbReference>
<evidence type="ECO:0000313" key="7">
    <source>
        <dbReference type="EMBL" id="GAP34173.1"/>
    </source>
</evidence>
<dbReference type="InterPro" id="IPR050723">
    <property type="entry name" value="CFA/CMAS"/>
</dbReference>
<keyword evidence="2 7" id="KW-0489">Methyltransferase</keyword>
<name>A0A0K8NUY4_PISS1</name>
<evidence type="ECO:0000256" key="4">
    <source>
        <dbReference type="ARBA" id="ARBA00022691"/>
    </source>
</evidence>
<dbReference type="STRING" id="1547922.ISF6_3952"/>
<protein>
    <submittedName>
        <fullName evidence="7">Cyclopropane-fatty-acyl-phospholipid synthase</fullName>
        <ecNumber evidence="7">2.1.1.79</ecNumber>
    </submittedName>
</protein>
<dbReference type="EC" id="2.1.1.79" evidence="7"/>
<dbReference type="Pfam" id="PF02353">
    <property type="entry name" value="CMAS"/>
    <property type="match status" value="1"/>
</dbReference>
<reference evidence="7 8" key="2">
    <citation type="journal article" date="2016" name="Science">
        <title>A bacterium that degrades and assimilates poly(ethylene terephthalate).</title>
        <authorList>
            <person name="Yoshida S."/>
            <person name="Hiraga K."/>
            <person name="Takehana T."/>
            <person name="Taniguchi I."/>
            <person name="Yamaji H."/>
            <person name="Maeda Y."/>
            <person name="Toyohara K."/>
            <person name="Miyamoto K."/>
            <person name="Kimura Y."/>
            <person name="Oda K."/>
        </authorList>
    </citation>
    <scope>NUCLEOTIDE SEQUENCE [LARGE SCALE GENOMIC DNA]</scope>
    <source>
        <strain evidence="8">NBRC 110686 / TISTR 2288 / 201-F6</strain>
    </source>
</reference>
<dbReference type="Gene3D" id="3.40.50.150">
    <property type="entry name" value="Vaccinia Virus protein VP39"/>
    <property type="match status" value="1"/>
</dbReference>
<dbReference type="GO" id="GO:0008610">
    <property type="term" value="P:lipid biosynthetic process"/>
    <property type="evidence" value="ECO:0007669"/>
    <property type="project" value="InterPro"/>
</dbReference>
<sequence>MDHSTTLARPLPPDLHAPALRILRRLLAGIERPPALRLGDAILHELETHPEYTLVIRDPGLLRRLVLRPDPLLLADAYFRGVIDVEGDLYSALALKDHFGAVSLTWRDKLALWRDALMLRVSEQDALKPVGGLASRMARRFAHRHSRQTDRAAISFHYDVSNAFYGLWLDAERVYSCAYFEAADDSLEQAQRNKLEHICRKLRLQPGERLLDIGCGWGALVCWAARHHGVRAHGITLSQRQLEYARERIRAEGLQDLVTVELRDYRDLDGVAVYDKVSSVGMFEHVGLANLPAYYAAVQHVLRPGGLFLNHGITHDEEGWNRTVATEFINRYVFPDGELDCVSNIQLGMERAGFEIHDVEGLRPHYALTLRHWVERLEARREEALQEVGEVTYRIWRLYMAACALEFEAGGTGIYQIVASKRDRGTWPVPLTRRDLYRE</sequence>
<keyword evidence="5" id="KW-0443">Lipid metabolism</keyword>
<evidence type="ECO:0000256" key="6">
    <source>
        <dbReference type="PIRSR" id="PIRSR003085-1"/>
    </source>
</evidence>
<dbReference type="InterPro" id="IPR003333">
    <property type="entry name" value="CMAS"/>
</dbReference>
<dbReference type="GO" id="GO:0032259">
    <property type="term" value="P:methylation"/>
    <property type="evidence" value="ECO:0007669"/>
    <property type="project" value="UniProtKB-KW"/>
</dbReference>
<dbReference type="SUPFAM" id="SSF53335">
    <property type="entry name" value="S-adenosyl-L-methionine-dependent methyltransferases"/>
    <property type="match status" value="1"/>
</dbReference>
<comment type="caution">
    <text evidence="7">The sequence shown here is derived from an EMBL/GenBank/DDBJ whole genome shotgun (WGS) entry which is preliminary data.</text>
</comment>
<evidence type="ECO:0000256" key="3">
    <source>
        <dbReference type="ARBA" id="ARBA00022679"/>
    </source>
</evidence>